<gene>
    <name evidence="5" type="ORF">JOF55_001955</name>
</gene>
<dbReference type="PANTHER" id="PTHR33495">
    <property type="entry name" value="ANTI-SIGMA FACTOR ANTAGONIST TM_1081-RELATED-RELATED"/>
    <property type="match status" value="1"/>
</dbReference>
<evidence type="ECO:0000256" key="2">
    <source>
        <dbReference type="RuleBase" id="RU003749"/>
    </source>
</evidence>
<dbReference type="InterPro" id="IPR003658">
    <property type="entry name" value="Anti-sigma_ant"/>
</dbReference>
<comment type="caution">
    <text evidence="5">The sequence shown here is derived from an EMBL/GenBank/DDBJ whole genome shotgun (WGS) entry which is preliminary data.</text>
</comment>
<comment type="similarity">
    <text evidence="1 2">Belongs to the anti-sigma-factor antagonist family.</text>
</comment>
<evidence type="ECO:0000256" key="3">
    <source>
        <dbReference type="SAM" id="MobiDB-lite"/>
    </source>
</evidence>
<dbReference type="AlphaFoldDB" id="A0AAE3ZDX7"/>
<protein>
    <recommendedName>
        <fullName evidence="2">Anti-sigma factor antagonist</fullName>
    </recommendedName>
</protein>
<dbReference type="SUPFAM" id="SSF52091">
    <property type="entry name" value="SpoIIaa-like"/>
    <property type="match status" value="1"/>
</dbReference>
<sequence length="139" mass="14600">MSLLDPAPDDAPGPDDPDAAGATLGLRVTQPRPDAVVLTASGEIDEATAAHLEEVLAPRLVAAVRMVVLDLSEVSFLGVPALQLLTRAHLRAREHGIELRLVATEHEVARALRIAKLDAVLSWYATTTGALAADPDESA</sequence>
<evidence type="ECO:0000256" key="1">
    <source>
        <dbReference type="ARBA" id="ARBA00009013"/>
    </source>
</evidence>
<evidence type="ECO:0000259" key="4">
    <source>
        <dbReference type="PROSITE" id="PS50801"/>
    </source>
</evidence>
<feature type="region of interest" description="Disordered" evidence="3">
    <location>
        <begin position="1"/>
        <end position="22"/>
    </location>
</feature>
<dbReference type="Proteomes" id="UP001180845">
    <property type="component" value="Unassembled WGS sequence"/>
</dbReference>
<dbReference type="Pfam" id="PF01740">
    <property type="entry name" value="STAS"/>
    <property type="match status" value="1"/>
</dbReference>
<dbReference type="PROSITE" id="PS50801">
    <property type="entry name" value="STAS"/>
    <property type="match status" value="1"/>
</dbReference>
<reference evidence="5" key="1">
    <citation type="submission" date="2023-07" db="EMBL/GenBank/DDBJ databases">
        <title>Sequencing the genomes of 1000 actinobacteria strains.</title>
        <authorList>
            <person name="Klenk H.-P."/>
        </authorList>
    </citation>
    <scope>NUCLEOTIDE SEQUENCE</scope>
    <source>
        <strain evidence="5">DSM 45977</strain>
    </source>
</reference>
<proteinExistence type="inferred from homology"/>
<dbReference type="InterPro" id="IPR036513">
    <property type="entry name" value="STAS_dom_sf"/>
</dbReference>
<name>A0AAE3ZDX7_9ACTN</name>
<organism evidence="5 6">
    <name type="scientific">Haloactinomyces albus</name>
    <dbReference type="NCBI Taxonomy" id="1352928"/>
    <lineage>
        <taxon>Bacteria</taxon>
        <taxon>Bacillati</taxon>
        <taxon>Actinomycetota</taxon>
        <taxon>Actinomycetes</taxon>
        <taxon>Actinopolysporales</taxon>
        <taxon>Actinopolysporaceae</taxon>
        <taxon>Haloactinomyces</taxon>
    </lineage>
</organism>
<evidence type="ECO:0000313" key="5">
    <source>
        <dbReference type="EMBL" id="MDR7301774.1"/>
    </source>
</evidence>
<dbReference type="RefSeq" id="WP_310272722.1">
    <property type="nucleotide sequence ID" value="NZ_JAVDXW010000001.1"/>
</dbReference>
<dbReference type="GO" id="GO:0043856">
    <property type="term" value="F:anti-sigma factor antagonist activity"/>
    <property type="evidence" value="ECO:0007669"/>
    <property type="project" value="InterPro"/>
</dbReference>
<keyword evidence="6" id="KW-1185">Reference proteome</keyword>
<accession>A0AAE3ZDX7</accession>
<dbReference type="CDD" id="cd07043">
    <property type="entry name" value="STAS_anti-anti-sigma_factors"/>
    <property type="match status" value="1"/>
</dbReference>
<dbReference type="EMBL" id="JAVDXW010000001">
    <property type="protein sequence ID" value="MDR7301774.1"/>
    <property type="molecule type" value="Genomic_DNA"/>
</dbReference>
<dbReference type="NCBIfam" id="TIGR00377">
    <property type="entry name" value="ant_ant_sig"/>
    <property type="match status" value="1"/>
</dbReference>
<dbReference type="InterPro" id="IPR002645">
    <property type="entry name" value="STAS_dom"/>
</dbReference>
<dbReference type="Gene3D" id="3.30.750.24">
    <property type="entry name" value="STAS domain"/>
    <property type="match status" value="1"/>
</dbReference>
<dbReference type="PANTHER" id="PTHR33495:SF2">
    <property type="entry name" value="ANTI-SIGMA FACTOR ANTAGONIST TM_1081-RELATED"/>
    <property type="match status" value="1"/>
</dbReference>
<evidence type="ECO:0000313" key="6">
    <source>
        <dbReference type="Proteomes" id="UP001180845"/>
    </source>
</evidence>
<feature type="domain" description="STAS" evidence="4">
    <location>
        <begin position="33"/>
        <end position="134"/>
    </location>
</feature>